<dbReference type="EMBL" id="BLXT01005873">
    <property type="protein sequence ID" value="GFO26890.1"/>
    <property type="molecule type" value="Genomic_DNA"/>
</dbReference>
<accession>A0AAV4C2H9</accession>
<dbReference type="InterPro" id="IPR009057">
    <property type="entry name" value="Homeodomain-like_sf"/>
</dbReference>
<keyword evidence="2" id="KW-1185">Reference proteome</keyword>
<proteinExistence type="predicted"/>
<comment type="caution">
    <text evidence="1">The sequence shown here is derived from an EMBL/GenBank/DDBJ whole genome shotgun (WGS) entry which is preliminary data.</text>
</comment>
<evidence type="ECO:0000313" key="2">
    <source>
        <dbReference type="Proteomes" id="UP000735302"/>
    </source>
</evidence>
<gene>
    <name evidence="1" type="ORF">PoB_005339500</name>
</gene>
<sequence length="112" mass="13024">MQHINSHTIMEAIRRVGQGDEGSLRDVAKDLGMSKSVLHRYVREYRAGGDITRLATSYQHAMVFKQEEAELANYNVECSKMLCDFTSEARRHLAFEMTELRNFSFQLHEKRV</sequence>
<evidence type="ECO:0000313" key="1">
    <source>
        <dbReference type="EMBL" id="GFO26890.1"/>
    </source>
</evidence>
<dbReference type="Proteomes" id="UP000735302">
    <property type="component" value="Unassembled WGS sequence"/>
</dbReference>
<dbReference type="AlphaFoldDB" id="A0AAV4C2H9"/>
<organism evidence="1 2">
    <name type="scientific">Plakobranchus ocellatus</name>
    <dbReference type="NCBI Taxonomy" id="259542"/>
    <lineage>
        <taxon>Eukaryota</taxon>
        <taxon>Metazoa</taxon>
        <taxon>Spiralia</taxon>
        <taxon>Lophotrochozoa</taxon>
        <taxon>Mollusca</taxon>
        <taxon>Gastropoda</taxon>
        <taxon>Heterobranchia</taxon>
        <taxon>Euthyneura</taxon>
        <taxon>Panpulmonata</taxon>
        <taxon>Sacoglossa</taxon>
        <taxon>Placobranchoidea</taxon>
        <taxon>Plakobranchidae</taxon>
        <taxon>Plakobranchus</taxon>
    </lineage>
</organism>
<dbReference type="SUPFAM" id="SSF46689">
    <property type="entry name" value="Homeodomain-like"/>
    <property type="match status" value="1"/>
</dbReference>
<protein>
    <recommendedName>
        <fullName evidence="3">HTH iclR-type domain-containing protein</fullName>
    </recommendedName>
</protein>
<name>A0AAV4C2H9_9GAST</name>
<reference evidence="1 2" key="1">
    <citation type="journal article" date="2021" name="Elife">
        <title>Chloroplast acquisition without the gene transfer in kleptoplastic sea slugs, Plakobranchus ocellatus.</title>
        <authorList>
            <person name="Maeda T."/>
            <person name="Takahashi S."/>
            <person name="Yoshida T."/>
            <person name="Shimamura S."/>
            <person name="Takaki Y."/>
            <person name="Nagai Y."/>
            <person name="Toyoda A."/>
            <person name="Suzuki Y."/>
            <person name="Arimoto A."/>
            <person name="Ishii H."/>
            <person name="Satoh N."/>
            <person name="Nishiyama T."/>
            <person name="Hasebe M."/>
            <person name="Maruyama T."/>
            <person name="Minagawa J."/>
            <person name="Obokata J."/>
            <person name="Shigenobu S."/>
        </authorList>
    </citation>
    <scope>NUCLEOTIDE SEQUENCE [LARGE SCALE GENOMIC DNA]</scope>
</reference>
<evidence type="ECO:0008006" key="3">
    <source>
        <dbReference type="Google" id="ProtNLM"/>
    </source>
</evidence>